<dbReference type="AlphaFoldDB" id="A0A0P9DH43"/>
<gene>
    <name evidence="1" type="ORF">SE17_33710</name>
</gene>
<dbReference type="EMBL" id="LJCR01002096">
    <property type="protein sequence ID" value="KPV49246.1"/>
    <property type="molecule type" value="Genomic_DNA"/>
</dbReference>
<sequence>MRYVIGVDLGGTQLRAALADEAGRIYDEVRTRTDIAGGPPAVIEQIVACVEQVRAALPEGGELLGIGVRSVRMSRSGT</sequence>
<organism evidence="1 2">
    <name type="scientific">Kouleothrix aurantiaca</name>
    <dbReference type="NCBI Taxonomy" id="186479"/>
    <lineage>
        <taxon>Bacteria</taxon>
        <taxon>Bacillati</taxon>
        <taxon>Chloroflexota</taxon>
        <taxon>Chloroflexia</taxon>
        <taxon>Chloroflexales</taxon>
        <taxon>Roseiflexineae</taxon>
        <taxon>Roseiflexaceae</taxon>
        <taxon>Kouleothrix</taxon>
    </lineage>
</organism>
<protein>
    <recommendedName>
        <fullName evidence="3">ROK family protein</fullName>
    </recommendedName>
</protein>
<dbReference type="CDD" id="cd23763">
    <property type="entry name" value="ASKHA_ATPase_ROK"/>
    <property type="match status" value="1"/>
</dbReference>
<dbReference type="InterPro" id="IPR043129">
    <property type="entry name" value="ATPase_NBD"/>
</dbReference>
<name>A0A0P9DH43_9CHLR</name>
<dbReference type="Proteomes" id="UP000050509">
    <property type="component" value="Unassembled WGS sequence"/>
</dbReference>
<accession>A0A0P9DH43</accession>
<evidence type="ECO:0000313" key="2">
    <source>
        <dbReference type="Proteomes" id="UP000050509"/>
    </source>
</evidence>
<keyword evidence="2" id="KW-1185">Reference proteome</keyword>
<dbReference type="Gene3D" id="3.30.420.40">
    <property type="match status" value="1"/>
</dbReference>
<evidence type="ECO:0008006" key="3">
    <source>
        <dbReference type="Google" id="ProtNLM"/>
    </source>
</evidence>
<proteinExistence type="predicted"/>
<dbReference type="SUPFAM" id="SSF53067">
    <property type="entry name" value="Actin-like ATPase domain"/>
    <property type="match status" value="1"/>
</dbReference>
<comment type="caution">
    <text evidence="1">The sequence shown here is derived from an EMBL/GenBank/DDBJ whole genome shotgun (WGS) entry which is preliminary data.</text>
</comment>
<reference evidence="1 2" key="1">
    <citation type="submission" date="2015-09" db="EMBL/GenBank/DDBJ databases">
        <title>Draft genome sequence of Kouleothrix aurantiaca JCM 19913.</title>
        <authorList>
            <person name="Hemp J."/>
        </authorList>
    </citation>
    <scope>NUCLEOTIDE SEQUENCE [LARGE SCALE GENOMIC DNA]</scope>
    <source>
        <strain evidence="1 2">COM-B</strain>
    </source>
</reference>
<evidence type="ECO:0000313" key="1">
    <source>
        <dbReference type="EMBL" id="KPV49246.1"/>
    </source>
</evidence>